<feature type="domain" description="Tudor" evidence="3">
    <location>
        <begin position="765"/>
        <end position="822"/>
    </location>
</feature>
<feature type="coiled-coil region" evidence="1">
    <location>
        <begin position="586"/>
        <end position="662"/>
    </location>
</feature>
<dbReference type="SMART" id="SM00333">
    <property type="entry name" value="TUDOR"/>
    <property type="match status" value="1"/>
</dbReference>
<feature type="compositionally biased region" description="Basic and acidic residues" evidence="2">
    <location>
        <begin position="111"/>
        <end position="123"/>
    </location>
</feature>
<dbReference type="AlphaFoldDB" id="A0A8B6E9T1"/>
<organism evidence="4 5">
    <name type="scientific">Mytilus galloprovincialis</name>
    <name type="common">Mediterranean mussel</name>
    <dbReference type="NCBI Taxonomy" id="29158"/>
    <lineage>
        <taxon>Eukaryota</taxon>
        <taxon>Metazoa</taxon>
        <taxon>Spiralia</taxon>
        <taxon>Lophotrochozoa</taxon>
        <taxon>Mollusca</taxon>
        <taxon>Bivalvia</taxon>
        <taxon>Autobranchia</taxon>
        <taxon>Pteriomorphia</taxon>
        <taxon>Mytilida</taxon>
        <taxon>Mytiloidea</taxon>
        <taxon>Mytilidae</taxon>
        <taxon>Mytilinae</taxon>
        <taxon>Mytilus</taxon>
    </lineage>
</organism>
<dbReference type="Proteomes" id="UP000596742">
    <property type="component" value="Unassembled WGS sequence"/>
</dbReference>
<comment type="caution">
    <text evidence="4">The sequence shown here is derived from an EMBL/GenBank/DDBJ whole genome shotgun (WGS) entry which is preliminary data.</text>
</comment>
<accession>A0A8B6E9T1</accession>
<feature type="region of interest" description="Disordered" evidence="2">
    <location>
        <begin position="715"/>
        <end position="742"/>
    </location>
</feature>
<dbReference type="Gene3D" id="2.30.30.140">
    <property type="match status" value="1"/>
</dbReference>
<feature type="compositionally biased region" description="Basic and acidic residues" evidence="2">
    <location>
        <begin position="93"/>
        <end position="102"/>
    </location>
</feature>
<evidence type="ECO:0000313" key="4">
    <source>
        <dbReference type="EMBL" id="VDI31272.1"/>
    </source>
</evidence>
<feature type="compositionally biased region" description="Basic and acidic residues" evidence="2">
    <location>
        <begin position="240"/>
        <end position="255"/>
    </location>
</feature>
<feature type="region of interest" description="Disordered" evidence="2">
    <location>
        <begin position="93"/>
        <end position="123"/>
    </location>
</feature>
<gene>
    <name evidence="4" type="ORF">MGAL_10B031546</name>
</gene>
<feature type="compositionally biased region" description="Basic and acidic residues" evidence="2">
    <location>
        <begin position="219"/>
        <end position="232"/>
    </location>
</feature>
<name>A0A8B6E9T1_MYTGA</name>
<reference evidence="4" key="1">
    <citation type="submission" date="2018-11" db="EMBL/GenBank/DDBJ databases">
        <authorList>
            <person name="Alioto T."/>
            <person name="Alioto T."/>
        </authorList>
    </citation>
    <scope>NUCLEOTIDE SEQUENCE</scope>
</reference>
<feature type="compositionally biased region" description="Basic and acidic residues" evidence="2">
    <location>
        <begin position="263"/>
        <end position="278"/>
    </location>
</feature>
<evidence type="ECO:0000313" key="5">
    <source>
        <dbReference type="Proteomes" id="UP000596742"/>
    </source>
</evidence>
<evidence type="ECO:0000259" key="3">
    <source>
        <dbReference type="SMART" id="SM00333"/>
    </source>
</evidence>
<protein>
    <recommendedName>
        <fullName evidence="3">Tudor domain-containing protein</fullName>
    </recommendedName>
</protein>
<keyword evidence="5" id="KW-1185">Reference proteome</keyword>
<dbReference type="InterPro" id="IPR002999">
    <property type="entry name" value="Tudor"/>
</dbReference>
<evidence type="ECO:0000256" key="1">
    <source>
        <dbReference type="SAM" id="Coils"/>
    </source>
</evidence>
<sequence>MDIIEYEGDWSVCINESEFIFNEEGLEYTILDIQPGREFGKVIIETSIGQKHAVILEKYEEKGLGFSSVCNSRSLFVKKWKDMKEFASVFNKSAERDERSNDNTELTGDIDENKTEERESRIRNEDDGNFVKIARKMSSKITEFLNTHTVVNPLPRAKDTHIIGGLQGISETDDQDSDTDSLVNYLCQTYSVLRNLKNQDLPSMINDLVIFIKERSIQDKDQPDEHVNKQSDREDESGDQADKDQPDEHVNKQSDREDESGDQADKDQPDEHVNKQSDREDESGDQAEGGTEKKLEGGQDFQDHRINARKYLISNCVQTSLFNLIAPAPTREVREVDKKHVAILKTLLKKNQCFTIFLGNIPLTNYVFNVAALAEDNSCQIETIGGNHTRIALQELLSEGFEIPKIVQCKLYKGLPDDIALCLAYEHNEGNTSGKPMSVENMLVLFRRELLKAIPEAEFSDQITPEQLRIWKTKLVRILNLKSYEELHNKYKVAFNMAKCNNSVWTKLMEIFPFIVANKVKNVPRGGIKMNHLREFSFSSSGIQSSILEEVKTSFDWKYFKDGCQDLVQGRKKKKAKVESPLEKESRKLKEELSQRAEENTVLNEEVGSGLRTITAQSEEIKSLKENNKLLVERLKQKSRNTDQLAAEIVLLKKQKEDLEESVKCQSHTTAICLTQELPDFNEETTIRKNLDVPDIESIERDFLQDQCSTEIEGEEEVADQIDKKDKRGSKPQLAQKSRKRKNDATLQVEIVKDSKEKTTLRNTEELFEVSEKVSAYWKPEKKWYPAKILEITKRGYKVIFDDNLVRVLKVTEIKKIKNRRLPDLD</sequence>
<proteinExistence type="predicted"/>
<feature type="compositionally biased region" description="Basic and acidic residues" evidence="2">
    <location>
        <begin position="290"/>
        <end position="301"/>
    </location>
</feature>
<dbReference type="OrthoDB" id="6159933at2759"/>
<keyword evidence="1" id="KW-0175">Coiled coil</keyword>
<dbReference type="CDD" id="cd04508">
    <property type="entry name" value="Tudor_SF"/>
    <property type="match status" value="1"/>
</dbReference>
<evidence type="ECO:0000256" key="2">
    <source>
        <dbReference type="SAM" id="MobiDB-lite"/>
    </source>
</evidence>
<feature type="region of interest" description="Disordered" evidence="2">
    <location>
        <begin position="219"/>
        <end position="301"/>
    </location>
</feature>
<dbReference type="EMBL" id="UYJE01004770">
    <property type="protein sequence ID" value="VDI31272.1"/>
    <property type="molecule type" value="Genomic_DNA"/>
</dbReference>